<dbReference type="KEGG" id="gmw:116412647"/>
<evidence type="ECO:0000313" key="3">
    <source>
        <dbReference type="RefSeq" id="XP_031762863.2"/>
    </source>
</evidence>
<protein>
    <submittedName>
        <fullName evidence="3">Uncharacterized protein LOC116412647</fullName>
    </submittedName>
</protein>
<dbReference type="RefSeq" id="XP_031762863.2">
    <property type="nucleotide sequence ID" value="XM_031907003.2"/>
</dbReference>
<reference evidence="3" key="1">
    <citation type="submission" date="2025-08" db="UniProtKB">
        <authorList>
            <consortium name="RefSeq"/>
        </authorList>
    </citation>
    <scope>IDENTIFICATION</scope>
    <source>
        <tissue evidence="3">Whole larvae</tissue>
    </source>
</reference>
<dbReference type="InParanoid" id="A0A6J3BNH2"/>
<feature type="signal peptide" evidence="1">
    <location>
        <begin position="1"/>
        <end position="17"/>
    </location>
</feature>
<dbReference type="Proteomes" id="UP001652740">
    <property type="component" value="Unplaced"/>
</dbReference>
<keyword evidence="1" id="KW-0732">Signal</keyword>
<accession>A0A6J3BNH2</accession>
<evidence type="ECO:0000256" key="1">
    <source>
        <dbReference type="SAM" id="SignalP"/>
    </source>
</evidence>
<feature type="chain" id="PRO_5045507118" evidence="1">
    <location>
        <begin position="18"/>
        <end position="204"/>
    </location>
</feature>
<keyword evidence="2" id="KW-1185">Reference proteome</keyword>
<dbReference type="AlphaFoldDB" id="A0A6J3BNH2"/>
<sequence length="204" mass="23498">MKIIWFYAITAATIITAEQVQEKSDGINKILDNLMKQTENNNYGNYDLNHNLTIKSKGKSGNNSKIIYIKPNIKSRDKNSDEPKNNSIENFDKNAFKDFRRLKQSQEYSEESGNNNKNIDKDILKQKILFEDNDNSTIRTTDYVLSLFDPEALSKLDSDKLTRMGSEELSSLIDTKARSGSPDEDYLFNYEEIITEKKTISTRN</sequence>
<proteinExistence type="predicted"/>
<gene>
    <name evidence="3" type="primary">LOC116412647</name>
</gene>
<dbReference type="GeneID" id="116412647"/>
<organism evidence="2 3">
    <name type="scientific">Galleria mellonella</name>
    <name type="common">Greater wax moth</name>
    <dbReference type="NCBI Taxonomy" id="7137"/>
    <lineage>
        <taxon>Eukaryota</taxon>
        <taxon>Metazoa</taxon>
        <taxon>Ecdysozoa</taxon>
        <taxon>Arthropoda</taxon>
        <taxon>Hexapoda</taxon>
        <taxon>Insecta</taxon>
        <taxon>Pterygota</taxon>
        <taxon>Neoptera</taxon>
        <taxon>Endopterygota</taxon>
        <taxon>Lepidoptera</taxon>
        <taxon>Glossata</taxon>
        <taxon>Ditrysia</taxon>
        <taxon>Pyraloidea</taxon>
        <taxon>Pyralidae</taxon>
        <taxon>Galleriinae</taxon>
        <taxon>Galleria</taxon>
    </lineage>
</organism>
<name>A0A6J3BNH2_GALME</name>
<evidence type="ECO:0000313" key="2">
    <source>
        <dbReference type="Proteomes" id="UP001652740"/>
    </source>
</evidence>